<dbReference type="GO" id="GO:0003676">
    <property type="term" value="F:nucleic acid binding"/>
    <property type="evidence" value="ECO:0007669"/>
    <property type="project" value="InterPro"/>
</dbReference>
<accession>A0A8H5NBQ8</accession>
<evidence type="ECO:0000256" key="5">
    <source>
        <dbReference type="ARBA" id="ARBA00022723"/>
    </source>
</evidence>
<keyword evidence="6" id="KW-0255">Endonuclease</keyword>
<dbReference type="OrthoDB" id="407198at2759"/>
<comment type="similarity">
    <text evidence="2">Belongs to the RNase H family.</text>
</comment>
<dbReference type="PROSITE" id="PS50879">
    <property type="entry name" value="RNASE_H_1"/>
    <property type="match status" value="1"/>
</dbReference>
<dbReference type="InterPro" id="IPR012337">
    <property type="entry name" value="RNaseH-like_sf"/>
</dbReference>
<organism evidence="9 10">
    <name type="scientific">Fusarium phyllophilum</name>
    <dbReference type="NCBI Taxonomy" id="47803"/>
    <lineage>
        <taxon>Eukaryota</taxon>
        <taxon>Fungi</taxon>
        <taxon>Dikarya</taxon>
        <taxon>Ascomycota</taxon>
        <taxon>Pezizomycotina</taxon>
        <taxon>Sordariomycetes</taxon>
        <taxon>Hypocreomycetidae</taxon>
        <taxon>Hypocreales</taxon>
        <taxon>Nectriaceae</taxon>
        <taxon>Fusarium</taxon>
        <taxon>Fusarium fujikuroi species complex</taxon>
    </lineage>
</organism>
<dbReference type="CDD" id="cd13934">
    <property type="entry name" value="RNase_H_Dikarya_like"/>
    <property type="match status" value="1"/>
</dbReference>
<evidence type="ECO:0000256" key="7">
    <source>
        <dbReference type="ARBA" id="ARBA00022801"/>
    </source>
</evidence>
<dbReference type="GO" id="GO:0004523">
    <property type="term" value="F:RNA-DNA hybrid ribonuclease activity"/>
    <property type="evidence" value="ECO:0007669"/>
    <property type="project" value="UniProtKB-EC"/>
</dbReference>
<evidence type="ECO:0000313" key="9">
    <source>
        <dbReference type="EMBL" id="KAF5560107.1"/>
    </source>
</evidence>
<dbReference type="SUPFAM" id="SSF53098">
    <property type="entry name" value="Ribonuclease H-like"/>
    <property type="match status" value="1"/>
</dbReference>
<keyword evidence="7" id="KW-0378">Hydrolase</keyword>
<evidence type="ECO:0000256" key="2">
    <source>
        <dbReference type="ARBA" id="ARBA00005300"/>
    </source>
</evidence>
<dbReference type="InterPro" id="IPR050092">
    <property type="entry name" value="RNase_H"/>
</dbReference>
<keyword evidence="5" id="KW-0479">Metal-binding</keyword>
<evidence type="ECO:0000256" key="1">
    <source>
        <dbReference type="ARBA" id="ARBA00000077"/>
    </source>
</evidence>
<gene>
    <name evidence="9" type="ORF">FPHYL_6789</name>
</gene>
<dbReference type="Gene3D" id="3.30.420.10">
    <property type="entry name" value="Ribonuclease H-like superfamily/Ribonuclease H"/>
    <property type="match status" value="1"/>
</dbReference>
<keyword evidence="10" id="KW-1185">Reference proteome</keyword>
<evidence type="ECO:0000256" key="3">
    <source>
        <dbReference type="ARBA" id="ARBA00012180"/>
    </source>
</evidence>
<reference evidence="9 10" key="1">
    <citation type="submission" date="2020-05" db="EMBL/GenBank/DDBJ databases">
        <title>Identification and distribution of gene clusters putatively required for synthesis of sphingolipid metabolism inhibitors in phylogenetically diverse species of the filamentous fungus Fusarium.</title>
        <authorList>
            <person name="Kim H.-S."/>
            <person name="Busman M."/>
            <person name="Brown D.W."/>
            <person name="Divon H."/>
            <person name="Uhlig S."/>
            <person name="Proctor R.H."/>
        </authorList>
    </citation>
    <scope>NUCLEOTIDE SEQUENCE [LARGE SCALE GENOMIC DNA]</scope>
    <source>
        <strain evidence="9 10">NRRL 13617</strain>
    </source>
</reference>
<comment type="catalytic activity">
    <reaction evidence="1">
        <text>Endonucleolytic cleavage to 5'-phosphomonoester.</text>
        <dbReference type="EC" id="3.1.26.4"/>
    </reaction>
</comment>
<name>A0A8H5NBQ8_9HYPO</name>
<protein>
    <recommendedName>
        <fullName evidence="3">ribonuclease H</fullName>
        <ecNumber evidence="3">3.1.26.4</ecNumber>
    </recommendedName>
</protein>
<evidence type="ECO:0000259" key="8">
    <source>
        <dbReference type="PROSITE" id="PS50879"/>
    </source>
</evidence>
<dbReference type="EMBL" id="JAAOAQ010000240">
    <property type="protein sequence ID" value="KAF5560107.1"/>
    <property type="molecule type" value="Genomic_DNA"/>
</dbReference>
<dbReference type="GO" id="GO:0043137">
    <property type="term" value="P:DNA replication, removal of RNA primer"/>
    <property type="evidence" value="ECO:0007669"/>
    <property type="project" value="TreeGrafter"/>
</dbReference>
<dbReference type="GO" id="GO:0046872">
    <property type="term" value="F:metal ion binding"/>
    <property type="evidence" value="ECO:0007669"/>
    <property type="project" value="UniProtKB-KW"/>
</dbReference>
<keyword evidence="4" id="KW-0540">Nuclease</keyword>
<dbReference type="PANTHER" id="PTHR10642:SF26">
    <property type="entry name" value="RIBONUCLEASE H1"/>
    <property type="match status" value="1"/>
</dbReference>
<dbReference type="PANTHER" id="PTHR10642">
    <property type="entry name" value="RIBONUCLEASE H1"/>
    <property type="match status" value="1"/>
</dbReference>
<dbReference type="Proteomes" id="UP000582016">
    <property type="component" value="Unassembled WGS sequence"/>
</dbReference>
<proteinExistence type="inferred from homology"/>
<dbReference type="Pfam" id="PF00075">
    <property type="entry name" value="RNase_H"/>
    <property type="match status" value="1"/>
</dbReference>
<comment type="caution">
    <text evidence="9">The sequence shown here is derived from an EMBL/GenBank/DDBJ whole genome shotgun (WGS) entry which is preliminary data.</text>
</comment>
<dbReference type="AlphaFoldDB" id="A0A8H5NBQ8"/>
<dbReference type="InterPro" id="IPR002156">
    <property type="entry name" value="RNaseH_domain"/>
</dbReference>
<dbReference type="EC" id="3.1.26.4" evidence="3"/>
<dbReference type="InterPro" id="IPR036397">
    <property type="entry name" value="RNaseH_sf"/>
</dbReference>
<feature type="domain" description="RNase H type-1" evidence="8">
    <location>
        <begin position="122"/>
        <end position="282"/>
    </location>
</feature>
<evidence type="ECO:0000313" key="10">
    <source>
        <dbReference type="Proteomes" id="UP000582016"/>
    </source>
</evidence>
<evidence type="ECO:0000256" key="4">
    <source>
        <dbReference type="ARBA" id="ARBA00022722"/>
    </source>
</evidence>
<evidence type="ECO:0000256" key="6">
    <source>
        <dbReference type="ARBA" id="ARBA00022759"/>
    </source>
</evidence>
<sequence length="297" mass="33246">MSWAPDSPVELADGRLVCGAHGLVVCGRCCVDYSFMDDVVDEDSSEGRMRLPEEYEDDLDRAGSLDIERLDPIRRMEISRGSGSVIPTVFVPPPSATPQSLFPAGIGRKAHPPVTRFIRVDNQKSFLIYADGACFGNGQDEPKGGWAFVFGPQDTNTTASVNERLENQGPLGDYAHQTSNRAELRAIIGALRYRNWASEGFTTLVLATDSEYVVKGATEWIRAWLRRGWRKSGGAVVSNVDMWQAFLEEVERWDEYGVKIQLWKIPREWNTEADRLAKEGAQLDEELTYKERLGISP</sequence>